<reference evidence="1 2" key="1">
    <citation type="journal article" date="2019" name="Int. J. Syst. Evol. Microbiol.">
        <title>The Global Catalogue of Microorganisms (GCM) 10K type strain sequencing project: providing services to taxonomists for standard genome sequencing and annotation.</title>
        <authorList>
            <consortium name="The Broad Institute Genomics Platform"/>
            <consortium name="The Broad Institute Genome Sequencing Center for Infectious Disease"/>
            <person name="Wu L."/>
            <person name="Ma J."/>
        </authorList>
    </citation>
    <scope>NUCLEOTIDE SEQUENCE [LARGE SCALE GENOMIC DNA]</scope>
    <source>
        <strain evidence="1 2">JCM 6923</strain>
    </source>
</reference>
<evidence type="ECO:0000313" key="2">
    <source>
        <dbReference type="Proteomes" id="UP001501721"/>
    </source>
</evidence>
<organism evidence="1 2">
    <name type="scientific">Streptomyces graminearus</name>
    <dbReference type="NCBI Taxonomy" id="284030"/>
    <lineage>
        <taxon>Bacteria</taxon>
        <taxon>Bacillati</taxon>
        <taxon>Actinomycetota</taxon>
        <taxon>Actinomycetes</taxon>
        <taxon>Kitasatosporales</taxon>
        <taxon>Streptomycetaceae</taxon>
        <taxon>Streptomyces</taxon>
    </lineage>
</organism>
<dbReference type="Proteomes" id="UP001501721">
    <property type="component" value="Unassembled WGS sequence"/>
</dbReference>
<protein>
    <submittedName>
        <fullName evidence="1">Uncharacterized protein</fullName>
    </submittedName>
</protein>
<proteinExistence type="predicted"/>
<comment type="caution">
    <text evidence="1">The sequence shown here is derived from an EMBL/GenBank/DDBJ whole genome shotgun (WGS) entry which is preliminary data.</text>
</comment>
<gene>
    <name evidence="1" type="ORF">GCM10010422_39830</name>
</gene>
<name>A0ABN3LU13_9ACTN</name>
<evidence type="ECO:0000313" key="1">
    <source>
        <dbReference type="EMBL" id="GAA2489502.1"/>
    </source>
</evidence>
<sequence length="120" mass="13433">MEIPMTVTVPTPVEQQISLFRDLREVLDRHPLGGAVRLMYAPQELPLADDEVLVQEIDADHRVMHLRPVRLSDVGSGVVLHETQVLDPADRALSDYAQTTSAKSCYMGEDHRGAPFHTYV</sequence>
<dbReference type="EMBL" id="BAAATL010000016">
    <property type="protein sequence ID" value="GAA2489502.1"/>
    <property type="molecule type" value="Genomic_DNA"/>
</dbReference>
<accession>A0ABN3LU13</accession>
<keyword evidence="2" id="KW-1185">Reference proteome</keyword>